<evidence type="ECO:0000256" key="1">
    <source>
        <dbReference type="SAM" id="Coils"/>
    </source>
</evidence>
<sequence>MKVTTNNFSLEQRKKVKDAEAKRDEYNALEKKIVSLKIEDLKNRNKAHSLEITNLSLQLSKLKQELNEKTYEAAKAIGIY</sequence>
<dbReference type="Proteomes" id="UP000631418">
    <property type="component" value="Unassembled WGS sequence"/>
</dbReference>
<dbReference type="RefSeq" id="WP_012061143.1">
    <property type="nucleotide sequence ID" value="NZ_CP073279.1"/>
</dbReference>
<reference evidence="2" key="1">
    <citation type="submission" date="2020-11" db="EMBL/GenBank/DDBJ databases">
        <authorList>
            <person name="Thieme N."/>
            <person name="Liebl W."/>
            <person name="Zverlov V."/>
        </authorList>
    </citation>
    <scope>NUCLEOTIDE SEQUENCE</scope>
    <source>
        <strain evidence="2">NT08</strain>
    </source>
</reference>
<proteinExistence type="predicted"/>
<protein>
    <submittedName>
        <fullName evidence="2">Uncharacterized protein</fullName>
    </submittedName>
</protein>
<keyword evidence="1" id="KW-0175">Coiled coil</keyword>
<dbReference type="EMBL" id="JADOEF010000001">
    <property type="protein sequence ID" value="MBF7808250.1"/>
    <property type="molecule type" value="Genomic_DNA"/>
</dbReference>
<gene>
    <name evidence="2" type="ORF">IS491_06165</name>
</gene>
<comment type="caution">
    <text evidence="2">The sequence shown here is derived from an EMBL/GenBank/DDBJ whole genome shotgun (WGS) entry which is preliminary data.</text>
</comment>
<dbReference type="AlphaFoldDB" id="A0AAE2RMR1"/>
<evidence type="ECO:0000313" key="3">
    <source>
        <dbReference type="Proteomes" id="UP000631418"/>
    </source>
</evidence>
<name>A0AAE2RMR1_CLOBE</name>
<organism evidence="2 3">
    <name type="scientific">Clostridium beijerinckii</name>
    <name type="common">Clostridium MP</name>
    <dbReference type="NCBI Taxonomy" id="1520"/>
    <lineage>
        <taxon>Bacteria</taxon>
        <taxon>Bacillati</taxon>
        <taxon>Bacillota</taxon>
        <taxon>Clostridia</taxon>
        <taxon>Eubacteriales</taxon>
        <taxon>Clostridiaceae</taxon>
        <taxon>Clostridium</taxon>
    </lineage>
</organism>
<feature type="coiled-coil region" evidence="1">
    <location>
        <begin position="19"/>
        <end position="72"/>
    </location>
</feature>
<evidence type="ECO:0000313" key="2">
    <source>
        <dbReference type="EMBL" id="MBF7808250.1"/>
    </source>
</evidence>
<accession>A0AAE2RMR1</accession>